<dbReference type="RefSeq" id="WP_036633787.1">
    <property type="nucleotide sequence ID" value="NZ_JFZB01000001.1"/>
</dbReference>
<evidence type="ECO:0000313" key="9">
    <source>
        <dbReference type="Proteomes" id="UP000028824"/>
    </source>
</evidence>
<feature type="domain" description="ABC3 transporter permease C-terminal" evidence="7">
    <location>
        <begin position="712"/>
        <end position="820"/>
    </location>
</feature>
<evidence type="ECO:0000256" key="1">
    <source>
        <dbReference type="ARBA" id="ARBA00004651"/>
    </source>
</evidence>
<feature type="transmembrane region" description="Helical" evidence="6">
    <location>
        <begin position="795"/>
        <end position="818"/>
    </location>
</feature>
<feature type="transmembrane region" description="Helical" evidence="6">
    <location>
        <begin position="424"/>
        <end position="447"/>
    </location>
</feature>
<dbReference type="InterPro" id="IPR038766">
    <property type="entry name" value="Membrane_comp_ABC_pdt"/>
</dbReference>
<dbReference type="EMBL" id="JFZB01000001">
    <property type="protein sequence ID" value="KFI30712.1"/>
    <property type="molecule type" value="Genomic_DNA"/>
</dbReference>
<evidence type="ECO:0000256" key="4">
    <source>
        <dbReference type="ARBA" id="ARBA00022989"/>
    </source>
</evidence>
<evidence type="ECO:0000259" key="7">
    <source>
        <dbReference type="Pfam" id="PF02687"/>
    </source>
</evidence>
<comment type="caution">
    <text evidence="8">The sequence shown here is derived from an EMBL/GenBank/DDBJ whole genome shotgun (WGS) entry which is preliminary data.</text>
</comment>
<keyword evidence="9" id="KW-1185">Reference proteome</keyword>
<feature type="transmembrane region" description="Helical" evidence="6">
    <location>
        <begin position="353"/>
        <end position="372"/>
    </location>
</feature>
<dbReference type="STRING" id="1105367.CG50_03085"/>
<feature type="transmembrane region" description="Helical" evidence="6">
    <location>
        <begin position="708"/>
        <end position="728"/>
    </location>
</feature>
<evidence type="ECO:0000256" key="2">
    <source>
        <dbReference type="ARBA" id="ARBA00022475"/>
    </source>
</evidence>
<organism evidence="8 9">
    <name type="scientific">Paenirhodobacter enshiensis</name>
    <dbReference type="NCBI Taxonomy" id="1105367"/>
    <lineage>
        <taxon>Bacteria</taxon>
        <taxon>Pseudomonadati</taxon>
        <taxon>Pseudomonadota</taxon>
        <taxon>Alphaproteobacteria</taxon>
        <taxon>Rhodobacterales</taxon>
        <taxon>Rhodobacter group</taxon>
        <taxon>Paenirhodobacter</taxon>
    </lineage>
</organism>
<evidence type="ECO:0000256" key="3">
    <source>
        <dbReference type="ARBA" id="ARBA00022692"/>
    </source>
</evidence>
<proteinExistence type="predicted"/>
<dbReference type="PANTHER" id="PTHR30287">
    <property type="entry name" value="MEMBRANE COMPONENT OF PREDICTED ABC SUPERFAMILY METABOLITE UPTAKE TRANSPORTER"/>
    <property type="match status" value="1"/>
</dbReference>
<dbReference type="InterPro" id="IPR003838">
    <property type="entry name" value="ABC3_permease_C"/>
</dbReference>
<feature type="domain" description="ABC3 transporter permease C-terminal" evidence="7">
    <location>
        <begin position="262"/>
        <end position="378"/>
    </location>
</feature>
<feature type="transmembrane region" description="Helical" evidence="6">
    <location>
        <begin position="258"/>
        <end position="284"/>
    </location>
</feature>
<dbReference type="GO" id="GO:0005886">
    <property type="term" value="C:plasma membrane"/>
    <property type="evidence" value="ECO:0007669"/>
    <property type="project" value="UniProtKB-SubCell"/>
</dbReference>
<reference evidence="8 9" key="1">
    <citation type="submission" date="2014-03" db="EMBL/GenBank/DDBJ databases">
        <title>Genome of Paenirhodobacter enshiensis DW2-9.</title>
        <authorList>
            <person name="Wang D."/>
            <person name="Wang G."/>
        </authorList>
    </citation>
    <scope>NUCLEOTIDE SEQUENCE [LARGE SCALE GENOMIC DNA]</scope>
    <source>
        <strain evidence="8 9">DW2-9</strain>
    </source>
</reference>
<dbReference type="OrthoDB" id="9775544at2"/>
<feature type="transmembrane region" description="Helical" evidence="6">
    <location>
        <begin position="21"/>
        <end position="43"/>
    </location>
</feature>
<evidence type="ECO:0000313" key="8">
    <source>
        <dbReference type="EMBL" id="KFI30712.1"/>
    </source>
</evidence>
<dbReference type="Pfam" id="PF02687">
    <property type="entry name" value="FtsX"/>
    <property type="match status" value="2"/>
</dbReference>
<dbReference type="PANTHER" id="PTHR30287:SF1">
    <property type="entry name" value="INNER MEMBRANE PROTEIN"/>
    <property type="match status" value="1"/>
</dbReference>
<feature type="transmembrane region" description="Helical" evidence="6">
    <location>
        <begin position="392"/>
        <end position="412"/>
    </location>
</feature>
<gene>
    <name evidence="8" type="ORF">CG50_03085</name>
</gene>
<comment type="subcellular location">
    <subcellularLocation>
        <location evidence="1">Cell membrane</location>
        <topology evidence="1">Multi-pass membrane protein</topology>
    </subcellularLocation>
</comment>
<evidence type="ECO:0000256" key="6">
    <source>
        <dbReference type="SAM" id="Phobius"/>
    </source>
</evidence>
<keyword evidence="3 6" id="KW-0812">Transmembrane</keyword>
<keyword evidence="5 6" id="KW-0472">Membrane</keyword>
<dbReference type="Proteomes" id="UP000028824">
    <property type="component" value="Unassembled WGS sequence"/>
</dbReference>
<sequence length="833" mass="85531">MSLALRIALREMRAGLRGGLRGFRVFLLCLMLGVAAIAAVGLVREAIRQGLAEQGATLLGGDAQYGFTYRRATDAERGWIASHAARVSETITMRSMIGVGDAFTLTQIKAVDAAYPLNGRLVLDPPDAVLDEKKGVPGAFVDGVLADRLGLVPGARFTLGGKTFEMRARLLSEPDSTGRDTLFGPRTLVSLSALEGTPMLAPGSLFDSAYRVQLRPGDDLVTLKRQAAAQFHGTGMNWTDSRRPSPGTERFTDQLSAFLVLVGLAGLAVGGSGMSSATSAWISSKAETIATLRALGASAGLVRRVFAVQLGVLTVLGIALGLLLGAGLVMAAAPQIAGALPFPVAVGLSVRPLASAALFGALTVVLFTLWPLGRMTRIGAARLYRPGRAGGWPGWGAVVSSAVVLIVLAGAACAETGRTGLSLAVLGGVAAALVLLALMGRGIGALARRLRPLGRGRPVLHLALAALGGPGGEGRAVMISLGLGLTVLSSIGQIEAGLRSAIRNDLPAVAPAFFLIDILPDDRAALLDRLAALPGVTRTETAPMLRGVIDRINGRPAREVGGDHWVLRGDRGVTFAETPREKLTAGSWWPAGYDGPPQASFAAKEGAELGLKLGDRIGVNILGREIEATITSFRDVDFSTAGIGFVLTLDPAALAGAPHTEIATVYATPAAEAPVLRLIGHDFPNVTAIGVRGALERVGEALASVSKAVLLAASVTLAVGFVVLIGAAAGGEGARAREAAVLRSLGATRATVLASFALRAALAGAVAGIVAVAGGVLAGWAVMDRVMNLPYSIAWGPAFAIVVAGVGAVVLAQIAFALRPLGLRPARVLREAE</sequence>
<keyword evidence="2" id="KW-1003">Cell membrane</keyword>
<dbReference type="AlphaFoldDB" id="A0A086Y8W2"/>
<feature type="transmembrane region" description="Helical" evidence="6">
    <location>
        <begin position="765"/>
        <end position="783"/>
    </location>
</feature>
<protein>
    <submittedName>
        <fullName evidence="8">Drug:proton antiporter</fullName>
    </submittedName>
</protein>
<dbReference type="eggNOG" id="COG3127">
    <property type="taxonomic scope" value="Bacteria"/>
</dbReference>
<accession>A0A086Y8W2</accession>
<keyword evidence="4 6" id="KW-1133">Transmembrane helix</keyword>
<name>A0A086Y8W2_9RHOB</name>
<feature type="transmembrane region" description="Helical" evidence="6">
    <location>
        <begin position="305"/>
        <end position="333"/>
    </location>
</feature>
<evidence type="ECO:0000256" key="5">
    <source>
        <dbReference type="ARBA" id="ARBA00023136"/>
    </source>
</evidence>